<evidence type="ECO:0000256" key="4">
    <source>
        <dbReference type="SAM" id="Phobius"/>
    </source>
</evidence>
<dbReference type="PANTHER" id="PTHR43179">
    <property type="entry name" value="RHAMNOSYLTRANSFERASE WBBL"/>
    <property type="match status" value="1"/>
</dbReference>
<dbReference type="EMBL" id="LAZR01012009">
    <property type="protein sequence ID" value="KKM47638.1"/>
    <property type="molecule type" value="Genomic_DNA"/>
</dbReference>
<evidence type="ECO:0008006" key="6">
    <source>
        <dbReference type="Google" id="ProtNLM"/>
    </source>
</evidence>
<evidence type="ECO:0000256" key="3">
    <source>
        <dbReference type="ARBA" id="ARBA00022679"/>
    </source>
</evidence>
<dbReference type="SUPFAM" id="SSF53448">
    <property type="entry name" value="Nucleotide-diphospho-sugar transferases"/>
    <property type="match status" value="1"/>
</dbReference>
<dbReference type="GO" id="GO:0016757">
    <property type="term" value="F:glycosyltransferase activity"/>
    <property type="evidence" value="ECO:0007669"/>
    <property type="project" value="UniProtKB-KW"/>
</dbReference>
<keyword evidence="2" id="KW-0328">Glycosyltransferase</keyword>
<evidence type="ECO:0000313" key="5">
    <source>
        <dbReference type="EMBL" id="KKM47638.1"/>
    </source>
</evidence>
<sequence>MKTKSEVKEPEPRWGVKLSDLTAKTGPIVAIILINWNNVKFTQEAIDSIFHKTQPSTRYGIIVVDNGSSTHEVDILRGEYAAGEITHLIENKKNEGYVVASNQAIQLALLKGYDYILQFDNDAVIGAGAIEELLSVIEGNLEVGIVGAKIFYYDEPKRLQWCGEEMNLWTGDIIGLSRGITRVLGRPEFDESKFDHIKEVGYVVSWCSLSRREVWEKIGLLDEQFFFGWEDNDFCLRASKAGFRIMWTPHARVWHRYSSAFALDGHLQYHGPKTRFRFMKKHATKGQYIAFHLWFFGVHFWLATAYYLLWVRRPKIWLRFLKGVWDGFRGKD</sequence>
<dbReference type="AlphaFoldDB" id="A0A0F9INA4"/>
<organism evidence="5">
    <name type="scientific">marine sediment metagenome</name>
    <dbReference type="NCBI Taxonomy" id="412755"/>
    <lineage>
        <taxon>unclassified sequences</taxon>
        <taxon>metagenomes</taxon>
        <taxon>ecological metagenomes</taxon>
    </lineage>
</organism>
<accession>A0A0F9INA4</accession>
<dbReference type="InterPro" id="IPR029044">
    <property type="entry name" value="Nucleotide-diphossugar_trans"/>
</dbReference>
<keyword evidence="4" id="KW-0472">Membrane</keyword>
<dbReference type="CDD" id="cd04186">
    <property type="entry name" value="GT_2_like_c"/>
    <property type="match status" value="1"/>
</dbReference>
<keyword evidence="4" id="KW-0812">Transmembrane</keyword>
<protein>
    <recommendedName>
        <fullName evidence="6">Glycosyltransferase 2-like domain-containing protein</fullName>
    </recommendedName>
</protein>
<keyword evidence="4" id="KW-1133">Transmembrane helix</keyword>
<evidence type="ECO:0000256" key="2">
    <source>
        <dbReference type="ARBA" id="ARBA00022676"/>
    </source>
</evidence>
<dbReference type="Pfam" id="PF13641">
    <property type="entry name" value="Glyco_tranf_2_3"/>
    <property type="match status" value="1"/>
</dbReference>
<dbReference type="Gene3D" id="3.90.550.10">
    <property type="entry name" value="Spore Coat Polysaccharide Biosynthesis Protein SpsA, Chain A"/>
    <property type="match status" value="1"/>
</dbReference>
<keyword evidence="3" id="KW-0808">Transferase</keyword>
<reference evidence="5" key="1">
    <citation type="journal article" date="2015" name="Nature">
        <title>Complex archaea that bridge the gap between prokaryotes and eukaryotes.</title>
        <authorList>
            <person name="Spang A."/>
            <person name="Saw J.H."/>
            <person name="Jorgensen S.L."/>
            <person name="Zaremba-Niedzwiedzka K."/>
            <person name="Martijn J."/>
            <person name="Lind A.E."/>
            <person name="van Eijk R."/>
            <person name="Schleper C."/>
            <person name="Guy L."/>
            <person name="Ettema T.J."/>
        </authorList>
    </citation>
    <scope>NUCLEOTIDE SEQUENCE</scope>
</reference>
<dbReference type="PANTHER" id="PTHR43179:SF12">
    <property type="entry name" value="GALACTOFURANOSYLTRANSFERASE GLFT2"/>
    <property type="match status" value="1"/>
</dbReference>
<comment type="caution">
    <text evidence="5">The sequence shown here is derived from an EMBL/GenBank/DDBJ whole genome shotgun (WGS) entry which is preliminary data.</text>
</comment>
<name>A0A0F9INA4_9ZZZZ</name>
<gene>
    <name evidence="5" type="ORF">LCGC14_1558410</name>
</gene>
<proteinExistence type="inferred from homology"/>
<feature type="transmembrane region" description="Helical" evidence="4">
    <location>
        <begin position="288"/>
        <end position="309"/>
    </location>
</feature>
<evidence type="ECO:0000256" key="1">
    <source>
        <dbReference type="ARBA" id="ARBA00006739"/>
    </source>
</evidence>
<comment type="similarity">
    <text evidence="1">Belongs to the glycosyltransferase 2 family.</text>
</comment>